<proteinExistence type="predicted"/>
<accession>A0A0A9FC11</accession>
<protein>
    <submittedName>
        <fullName evidence="1">Uncharacterized protein</fullName>
    </submittedName>
</protein>
<organism evidence="1">
    <name type="scientific">Arundo donax</name>
    <name type="common">Giant reed</name>
    <name type="synonym">Donax arundinaceus</name>
    <dbReference type="NCBI Taxonomy" id="35708"/>
    <lineage>
        <taxon>Eukaryota</taxon>
        <taxon>Viridiplantae</taxon>
        <taxon>Streptophyta</taxon>
        <taxon>Embryophyta</taxon>
        <taxon>Tracheophyta</taxon>
        <taxon>Spermatophyta</taxon>
        <taxon>Magnoliopsida</taxon>
        <taxon>Liliopsida</taxon>
        <taxon>Poales</taxon>
        <taxon>Poaceae</taxon>
        <taxon>PACMAD clade</taxon>
        <taxon>Arundinoideae</taxon>
        <taxon>Arundineae</taxon>
        <taxon>Arundo</taxon>
    </lineage>
</organism>
<dbReference type="AlphaFoldDB" id="A0A0A9FC11"/>
<reference evidence="1" key="1">
    <citation type="submission" date="2014-09" db="EMBL/GenBank/DDBJ databases">
        <authorList>
            <person name="Magalhaes I.L.F."/>
            <person name="Oliveira U."/>
            <person name="Santos F.R."/>
            <person name="Vidigal T.H.D.A."/>
            <person name="Brescovit A.D."/>
            <person name="Santos A.J."/>
        </authorList>
    </citation>
    <scope>NUCLEOTIDE SEQUENCE</scope>
    <source>
        <tissue evidence="1">Shoot tissue taken approximately 20 cm above the soil surface</tissue>
    </source>
</reference>
<sequence length="56" mass="6530">MEYQCCKSLKLHVLNLSKNIDYMKEQMNSSYHNKAMHDLSASSGTIQHKSEEHFLT</sequence>
<name>A0A0A9FC11_ARUDO</name>
<reference evidence="1" key="2">
    <citation type="journal article" date="2015" name="Data Brief">
        <title>Shoot transcriptome of the giant reed, Arundo donax.</title>
        <authorList>
            <person name="Barrero R.A."/>
            <person name="Guerrero F.D."/>
            <person name="Moolhuijzen P."/>
            <person name="Goolsby J.A."/>
            <person name="Tidwell J."/>
            <person name="Bellgard S.E."/>
            <person name="Bellgard M.I."/>
        </authorList>
    </citation>
    <scope>NUCLEOTIDE SEQUENCE</scope>
    <source>
        <tissue evidence="1">Shoot tissue taken approximately 20 cm above the soil surface</tissue>
    </source>
</reference>
<evidence type="ECO:0000313" key="1">
    <source>
        <dbReference type="EMBL" id="JAE05808.1"/>
    </source>
</evidence>
<dbReference type="EMBL" id="GBRH01192088">
    <property type="protein sequence ID" value="JAE05808.1"/>
    <property type="molecule type" value="Transcribed_RNA"/>
</dbReference>